<evidence type="ECO:0000256" key="1">
    <source>
        <dbReference type="SAM" id="Phobius"/>
    </source>
</evidence>
<name>A0A2P2NKP8_RHIMU</name>
<evidence type="ECO:0000313" key="2">
    <source>
        <dbReference type="EMBL" id="MBX43052.1"/>
    </source>
</evidence>
<keyword evidence="1" id="KW-0472">Membrane</keyword>
<feature type="transmembrane region" description="Helical" evidence="1">
    <location>
        <begin position="12"/>
        <end position="33"/>
    </location>
</feature>
<protein>
    <submittedName>
        <fullName evidence="2">Uncharacterized protein</fullName>
    </submittedName>
</protein>
<proteinExistence type="predicted"/>
<dbReference type="AlphaFoldDB" id="A0A2P2NKP8"/>
<reference evidence="2" key="1">
    <citation type="submission" date="2018-02" db="EMBL/GenBank/DDBJ databases">
        <title>Rhizophora mucronata_Transcriptome.</title>
        <authorList>
            <person name="Meera S.P."/>
            <person name="Sreeshan A."/>
            <person name="Augustine A."/>
        </authorList>
    </citation>
    <scope>NUCLEOTIDE SEQUENCE</scope>
    <source>
        <tissue evidence="2">Leaf</tissue>
    </source>
</reference>
<accession>A0A2P2NKP8</accession>
<keyword evidence="1" id="KW-1133">Transmembrane helix</keyword>
<dbReference type="EMBL" id="GGEC01062568">
    <property type="protein sequence ID" value="MBX43052.1"/>
    <property type="molecule type" value="Transcribed_RNA"/>
</dbReference>
<sequence>MTQSLDVHRRSAELILIIVAVDLVLSPNIIFMVNNIEVFFCTISQVYF</sequence>
<organism evidence="2">
    <name type="scientific">Rhizophora mucronata</name>
    <name type="common">Asiatic mangrove</name>
    <dbReference type="NCBI Taxonomy" id="61149"/>
    <lineage>
        <taxon>Eukaryota</taxon>
        <taxon>Viridiplantae</taxon>
        <taxon>Streptophyta</taxon>
        <taxon>Embryophyta</taxon>
        <taxon>Tracheophyta</taxon>
        <taxon>Spermatophyta</taxon>
        <taxon>Magnoliopsida</taxon>
        <taxon>eudicotyledons</taxon>
        <taxon>Gunneridae</taxon>
        <taxon>Pentapetalae</taxon>
        <taxon>rosids</taxon>
        <taxon>fabids</taxon>
        <taxon>Malpighiales</taxon>
        <taxon>Rhizophoraceae</taxon>
        <taxon>Rhizophora</taxon>
    </lineage>
</organism>
<keyword evidence="1" id="KW-0812">Transmembrane</keyword>